<dbReference type="GO" id="GO:0042597">
    <property type="term" value="C:periplasmic space"/>
    <property type="evidence" value="ECO:0007669"/>
    <property type="project" value="UniProtKB-SubCell"/>
</dbReference>
<comment type="caution">
    <text evidence="8">The sequence shown here is derived from an EMBL/GenBank/DDBJ whole genome shotgun (WGS) entry which is preliminary data.</text>
</comment>
<dbReference type="InterPro" id="IPR014139">
    <property type="entry name" value="Peptidase_S26C_TraF"/>
</dbReference>
<evidence type="ECO:0000256" key="5">
    <source>
        <dbReference type="ARBA" id="ARBA00022971"/>
    </source>
</evidence>
<accession>A0A5R9J0L6</accession>
<evidence type="ECO:0000259" key="7">
    <source>
        <dbReference type="Pfam" id="PF10502"/>
    </source>
</evidence>
<comment type="subcellular location">
    <subcellularLocation>
        <location evidence="1">Periplasm</location>
    </subcellularLocation>
</comment>
<dbReference type="EMBL" id="VCDI01000008">
    <property type="protein sequence ID" value="TLU71184.1"/>
    <property type="molecule type" value="Genomic_DNA"/>
</dbReference>
<evidence type="ECO:0000256" key="4">
    <source>
        <dbReference type="ARBA" id="ARBA00022764"/>
    </source>
</evidence>
<name>A0A5R9J0L6_9PROT</name>
<dbReference type="AlphaFoldDB" id="A0A5R9J0L6"/>
<feature type="transmembrane region" description="Helical" evidence="6">
    <location>
        <begin position="25"/>
        <end position="46"/>
    </location>
</feature>
<dbReference type="GO" id="GO:0004252">
    <property type="term" value="F:serine-type endopeptidase activity"/>
    <property type="evidence" value="ECO:0007669"/>
    <property type="project" value="InterPro"/>
</dbReference>
<evidence type="ECO:0000313" key="9">
    <source>
        <dbReference type="Proteomes" id="UP000305654"/>
    </source>
</evidence>
<dbReference type="NCBIfam" id="TIGR02771">
    <property type="entry name" value="TraF_Ti"/>
    <property type="match status" value="1"/>
</dbReference>
<evidence type="ECO:0000256" key="3">
    <source>
        <dbReference type="ARBA" id="ARBA00022729"/>
    </source>
</evidence>
<proteinExistence type="inferred from homology"/>
<dbReference type="OrthoDB" id="5360818at2"/>
<dbReference type="InterPro" id="IPR036286">
    <property type="entry name" value="LexA/Signal_pep-like_sf"/>
</dbReference>
<reference evidence="8 9" key="1">
    <citation type="submission" date="2019-05" db="EMBL/GenBank/DDBJ databases">
        <authorList>
            <person name="Pankratov T."/>
            <person name="Grouzdev D."/>
        </authorList>
    </citation>
    <scope>NUCLEOTIDE SEQUENCE [LARGE SCALE GENOMIC DNA]</scope>
    <source>
        <strain evidence="8 9">KEBCLARHB70R</strain>
    </source>
</reference>
<dbReference type="Proteomes" id="UP000305654">
    <property type="component" value="Unassembled WGS sequence"/>
</dbReference>
<evidence type="ECO:0000313" key="8">
    <source>
        <dbReference type="EMBL" id="TLU71184.1"/>
    </source>
</evidence>
<protein>
    <submittedName>
        <fullName evidence="8">Conjugative transfer signal peptidase TraF</fullName>
    </submittedName>
</protein>
<dbReference type="Pfam" id="PF10502">
    <property type="entry name" value="Peptidase_S26"/>
    <property type="match status" value="1"/>
</dbReference>
<keyword evidence="3" id="KW-0732">Signal</keyword>
<evidence type="ECO:0000256" key="1">
    <source>
        <dbReference type="ARBA" id="ARBA00004418"/>
    </source>
</evidence>
<keyword evidence="5" id="KW-0184">Conjugation</keyword>
<dbReference type="SUPFAM" id="SSF51306">
    <property type="entry name" value="LexA/Signal peptidase"/>
    <property type="match status" value="1"/>
</dbReference>
<evidence type="ECO:0000256" key="6">
    <source>
        <dbReference type="SAM" id="Phobius"/>
    </source>
</evidence>
<keyword evidence="4" id="KW-0574">Periplasm</keyword>
<dbReference type="GO" id="GO:0006465">
    <property type="term" value="P:signal peptide processing"/>
    <property type="evidence" value="ECO:0007669"/>
    <property type="project" value="InterPro"/>
</dbReference>
<comment type="similarity">
    <text evidence="2">Belongs to the peptidase S26C family.</text>
</comment>
<gene>
    <name evidence="8" type="primary">traF</name>
    <name evidence="8" type="ORF">FE263_18615</name>
</gene>
<evidence type="ECO:0000256" key="2">
    <source>
        <dbReference type="ARBA" id="ARBA00005849"/>
    </source>
</evidence>
<sequence length="202" mass="21586">MNQAGRRPAPCSSQSAEPEQMIGRLLGYGVCLSLFGLVTAAQGWAWHANATYRLNMTPSMPVGLWAVSRRPPAQLTRGSIVAICLPMSIGIPARERGYVTGGECPGQTMPMLKTIAAVPGDIVAISTRGLSVNGVLLAHSQALGRDSKGRPLTGMAIGTYSVRQSVFWLYAGHDPRSFDSRYYGGLPGKNVIGYAWPLLVLQ</sequence>
<feature type="domain" description="Peptidase S26" evidence="7">
    <location>
        <begin position="32"/>
        <end position="195"/>
    </location>
</feature>
<dbReference type="InterPro" id="IPR019533">
    <property type="entry name" value="Peptidase_S26"/>
</dbReference>
<keyword evidence="6" id="KW-1133">Transmembrane helix</keyword>
<keyword evidence="6" id="KW-0472">Membrane</keyword>
<dbReference type="Gene3D" id="2.10.109.10">
    <property type="entry name" value="Umud Fragment, subunit A"/>
    <property type="match status" value="1"/>
</dbReference>
<keyword evidence="6" id="KW-0812">Transmembrane</keyword>
<organism evidence="8 9">
    <name type="scientific">Lichenicoccus roseus</name>
    <dbReference type="NCBI Taxonomy" id="2683649"/>
    <lineage>
        <taxon>Bacteria</taxon>
        <taxon>Pseudomonadati</taxon>
        <taxon>Pseudomonadota</taxon>
        <taxon>Alphaproteobacteria</taxon>
        <taxon>Acetobacterales</taxon>
        <taxon>Acetobacteraceae</taxon>
        <taxon>Lichenicoccus</taxon>
    </lineage>
</organism>
<keyword evidence="9" id="KW-1185">Reference proteome</keyword>